<keyword evidence="4" id="KW-0500">Molybdenum</keyword>
<comment type="similarity">
    <text evidence="2">Belongs to the ModE family.</text>
</comment>
<evidence type="ECO:0000256" key="5">
    <source>
        <dbReference type="ARBA" id="ARBA00022737"/>
    </source>
</evidence>
<gene>
    <name evidence="7" type="ORF">SAMN04487937_0459</name>
</gene>
<dbReference type="PANTHER" id="PTHR30432">
    <property type="entry name" value="TRANSCRIPTIONAL REGULATOR MODE"/>
    <property type="match status" value="1"/>
</dbReference>
<dbReference type="Gene3D" id="2.40.50.100">
    <property type="match status" value="1"/>
</dbReference>
<evidence type="ECO:0000256" key="1">
    <source>
        <dbReference type="ARBA" id="ARBA00004202"/>
    </source>
</evidence>
<name>A0A1I6FL07_HALSD</name>
<dbReference type="SUPFAM" id="SSF50331">
    <property type="entry name" value="MOP-like"/>
    <property type="match status" value="1"/>
</dbReference>
<evidence type="ECO:0000313" key="7">
    <source>
        <dbReference type="EMBL" id="SFR30632.1"/>
    </source>
</evidence>
<dbReference type="EMBL" id="FOYN01000001">
    <property type="protein sequence ID" value="SFR30632.1"/>
    <property type="molecule type" value="Genomic_DNA"/>
</dbReference>
<proteinExistence type="inferred from homology"/>
<dbReference type="SUPFAM" id="SSF46785">
    <property type="entry name" value="Winged helix' DNA-binding domain"/>
    <property type="match status" value="1"/>
</dbReference>
<dbReference type="Pfam" id="PF00126">
    <property type="entry name" value="HTH_1"/>
    <property type="match status" value="1"/>
</dbReference>
<evidence type="ECO:0000256" key="4">
    <source>
        <dbReference type="ARBA" id="ARBA00022505"/>
    </source>
</evidence>
<dbReference type="InterPro" id="IPR036390">
    <property type="entry name" value="WH_DNA-bd_sf"/>
</dbReference>
<evidence type="ECO:0000256" key="3">
    <source>
        <dbReference type="ARBA" id="ARBA00022448"/>
    </source>
</evidence>
<dbReference type="InterPro" id="IPR004606">
    <property type="entry name" value="Mop_domain"/>
</dbReference>
<organism evidence="7 8">
    <name type="scientific">Halorubrum sodomense</name>
    <dbReference type="NCBI Taxonomy" id="35743"/>
    <lineage>
        <taxon>Archaea</taxon>
        <taxon>Methanobacteriati</taxon>
        <taxon>Methanobacteriota</taxon>
        <taxon>Stenosarchaea group</taxon>
        <taxon>Halobacteria</taxon>
        <taxon>Halobacteriales</taxon>
        <taxon>Haloferacaceae</taxon>
        <taxon>Halorubrum</taxon>
    </lineage>
</organism>
<dbReference type="Proteomes" id="UP000198932">
    <property type="component" value="Unassembled WGS sequence"/>
</dbReference>
<dbReference type="AlphaFoldDB" id="A0A1I6FL07"/>
<dbReference type="InterPro" id="IPR000847">
    <property type="entry name" value="LysR_HTH_N"/>
</dbReference>
<dbReference type="InterPro" id="IPR005116">
    <property type="entry name" value="Transp-assoc_OB_typ1"/>
</dbReference>
<dbReference type="STRING" id="35743.SAMN04487937_0459"/>
<keyword evidence="3" id="KW-0813">Transport</keyword>
<dbReference type="InterPro" id="IPR016462">
    <property type="entry name" value="ModE"/>
</dbReference>
<dbReference type="GO" id="GO:0015689">
    <property type="term" value="P:molybdate ion transport"/>
    <property type="evidence" value="ECO:0007669"/>
    <property type="project" value="InterPro"/>
</dbReference>
<evidence type="ECO:0000313" key="8">
    <source>
        <dbReference type="Proteomes" id="UP000198932"/>
    </source>
</evidence>
<dbReference type="PANTHER" id="PTHR30432:SF1">
    <property type="entry name" value="DNA-BINDING TRANSCRIPTIONAL DUAL REGULATOR MODE"/>
    <property type="match status" value="1"/>
</dbReference>
<accession>A0A1I6FL07</accession>
<dbReference type="OrthoDB" id="70912at2157"/>
<protein>
    <submittedName>
        <fullName evidence="7">Molybdate transport system regulatory protein</fullName>
    </submittedName>
</protein>
<dbReference type="GO" id="GO:0030151">
    <property type="term" value="F:molybdenum ion binding"/>
    <property type="evidence" value="ECO:0007669"/>
    <property type="project" value="InterPro"/>
</dbReference>
<dbReference type="PROSITE" id="PS51866">
    <property type="entry name" value="MOP"/>
    <property type="match status" value="1"/>
</dbReference>
<dbReference type="RefSeq" id="WP_092919971.1">
    <property type="nucleotide sequence ID" value="NZ_FOYN01000001.1"/>
</dbReference>
<dbReference type="Gene3D" id="1.10.10.10">
    <property type="entry name" value="Winged helix-like DNA-binding domain superfamily/Winged helix DNA-binding domain"/>
    <property type="match status" value="1"/>
</dbReference>
<keyword evidence="8" id="KW-1185">Reference proteome</keyword>
<dbReference type="GO" id="GO:0003700">
    <property type="term" value="F:DNA-binding transcription factor activity"/>
    <property type="evidence" value="ECO:0007669"/>
    <property type="project" value="InterPro"/>
</dbReference>
<evidence type="ECO:0000256" key="2">
    <source>
        <dbReference type="ARBA" id="ARBA00008110"/>
    </source>
</evidence>
<feature type="domain" description="Mop" evidence="6">
    <location>
        <begin position="159"/>
        <end position="225"/>
    </location>
</feature>
<dbReference type="InterPro" id="IPR008995">
    <property type="entry name" value="Mo/tungstate-bd_C_term_dom"/>
</dbReference>
<dbReference type="PIRSF" id="PIRSF005763">
    <property type="entry name" value="Txn_reg_ModE"/>
    <property type="match status" value="1"/>
</dbReference>
<evidence type="ECO:0000259" key="6">
    <source>
        <dbReference type="PROSITE" id="PS51866"/>
    </source>
</evidence>
<dbReference type="InterPro" id="IPR051815">
    <property type="entry name" value="Molybdate_resp_trans_reg"/>
</dbReference>
<dbReference type="InterPro" id="IPR036388">
    <property type="entry name" value="WH-like_DNA-bd_sf"/>
</dbReference>
<sequence length="226" mass="24001">MDASFDAQLRADSVEFTQKDASLLKAVDEIGSIHKAADELGRSYSRSHQRITELEGAFGTLVERQRGGSGGGGSTLTENADKLLSRFERLCTGYSSVAETTEAVLNGTVVTRTGELGTVTTAAGDVRAIVPADTDTVQVSLRADTVTLHNLDETPTESATSARNRFDGHVLSVDCGDVISLVSVDVGAEDPLYALVTEDSRERLQLESGRHIVASFKATATRATPK</sequence>
<dbReference type="Pfam" id="PF03459">
    <property type="entry name" value="TOBE"/>
    <property type="match status" value="1"/>
</dbReference>
<dbReference type="GO" id="GO:0005886">
    <property type="term" value="C:plasma membrane"/>
    <property type="evidence" value="ECO:0007669"/>
    <property type="project" value="UniProtKB-SubCell"/>
</dbReference>
<reference evidence="8" key="1">
    <citation type="submission" date="2016-10" db="EMBL/GenBank/DDBJ databases">
        <authorList>
            <person name="Varghese N."/>
            <person name="Submissions S."/>
        </authorList>
    </citation>
    <scope>NUCLEOTIDE SEQUENCE [LARGE SCALE GENOMIC DNA]</scope>
    <source>
        <strain evidence="8">RD 26</strain>
    </source>
</reference>
<keyword evidence="5" id="KW-0677">Repeat</keyword>
<comment type="subcellular location">
    <subcellularLocation>
        <location evidence="1">Cell membrane</location>
        <topology evidence="1">Peripheral membrane protein</topology>
    </subcellularLocation>
</comment>